<comment type="caution">
    <text evidence="10">The sequence shown here is derived from an EMBL/GenBank/DDBJ whole genome shotgun (WGS) entry which is preliminary data.</text>
</comment>
<organism evidence="10 11">
    <name type="scientific">Nesterenkonia salmonea</name>
    <dbReference type="NCBI Taxonomy" id="1804987"/>
    <lineage>
        <taxon>Bacteria</taxon>
        <taxon>Bacillati</taxon>
        <taxon>Actinomycetota</taxon>
        <taxon>Actinomycetes</taxon>
        <taxon>Micrococcales</taxon>
        <taxon>Micrococcaceae</taxon>
        <taxon>Nesterenkonia</taxon>
    </lineage>
</organism>
<dbReference type="Gene3D" id="1.10.3720.10">
    <property type="entry name" value="MetI-like"/>
    <property type="match status" value="1"/>
</dbReference>
<feature type="transmembrane region" description="Helical" evidence="7">
    <location>
        <begin position="140"/>
        <end position="160"/>
    </location>
</feature>
<dbReference type="InterPro" id="IPR000515">
    <property type="entry name" value="MetI-like"/>
</dbReference>
<accession>A0A5R9BM79</accession>
<dbReference type="Proteomes" id="UP000310458">
    <property type="component" value="Unassembled WGS sequence"/>
</dbReference>
<keyword evidence="4 7" id="KW-0812">Transmembrane</keyword>
<sequence>MAAVKAGESTTAASEKATHGAAPKSPGRQNPVLRVVKASDPLALAGMIIILAAWYVVTEQGWVRPVFLPAPEQVFRFAEAHFLESRLVQTQNLGDGGILENLIYTTTSVWLAVLLAIIVAVPIGLASARVQFLRMFSDPSLLTLGAVPVLILMPFFLVWFGVSRNGQLLLLVLVAVPIIYVYAQRAVTNLDPVYAQSALVLGVGRVRLIKDVYLRGTLPEILGGVRIALAGSWSIAAIAELMGAPQGMGRLISTFAANTNITGIFATILILAIVATLTDITLKAVFMFANRWGSVNK</sequence>
<keyword evidence="3" id="KW-1003">Cell membrane</keyword>
<feature type="region of interest" description="Disordered" evidence="8">
    <location>
        <begin position="1"/>
        <end position="28"/>
    </location>
</feature>
<evidence type="ECO:0000256" key="1">
    <source>
        <dbReference type="ARBA" id="ARBA00004651"/>
    </source>
</evidence>
<protein>
    <submittedName>
        <fullName evidence="10">ABC transporter permease subunit</fullName>
    </submittedName>
</protein>
<comment type="similarity">
    <text evidence="7">Belongs to the binding-protein-dependent transport system permease family.</text>
</comment>
<dbReference type="CDD" id="cd06261">
    <property type="entry name" value="TM_PBP2"/>
    <property type="match status" value="1"/>
</dbReference>
<evidence type="ECO:0000256" key="8">
    <source>
        <dbReference type="SAM" id="MobiDB-lite"/>
    </source>
</evidence>
<proteinExistence type="inferred from homology"/>
<feature type="transmembrane region" description="Helical" evidence="7">
    <location>
        <begin position="166"/>
        <end position="183"/>
    </location>
</feature>
<dbReference type="GO" id="GO:0010438">
    <property type="term" value="P:cellular response to sulfur starvation"/>
    <property type="evidence" value="ECO:0007669"/>
    <property type="project" value="TreeGrafter"/>
</dbReference>
<feature type="transmembrane region" description="Helical" evidence="7">
    <location>
        <begin position="38"/>
        <end position="57"/>
    </location>
</feature>
<dbReference type="AlphaFoldDB" id="A0A5R9BM79"/>
<evidence type="ECO:0000256" key="2">
    <source>
        <dbReference type="ARBA" id="ARBA00022448"/>
    </source>
</evidence>
<dbReference type="GO" id="GO:0005886">
    <property type="term" value="C:plasma membrane"/>
    <property type="evidence" value="ECO:0007669"/>
    <property type="project" value="UniProtKB-SubCell"/>
</dbReference>
<evidence type="ECO:0000256" key="6">
    <source>
        <dbReference type="ARBA" id="ARBA00023136"/>
    </source>
</evidence>
<keyword evidence="2 7" id="KW-0813">Transport</keyword>
<feature type="transmembrane region" description="Helical" evidence="7">
    <location>
        <begin position="109"/>
        <end position="128"/>
    </location>
</feature>
<dbReference type="InterPro" id="IPR035906">
    <property type="entry name" value="MetI-like_sf"/>
</dbReference>
<evidence type="ECO:0000313" key="11">
    <source>
        <dbReference type="Proteomes" id="UP000310458"/>
    </source>
</evidence>
<feature type="transmembrane region" description="Helical" evidence="7">
    <location>
        <begin position="224"/>
        <end position="244"/>
    </location>
</feature>
<keyword evidence="11" id="KW-1185">Reference proteome</keyword>
<feature type="transmembrane region" description="Helical" evidence="7">
    <location>
        <begin position="264"/>
        <end position="289"/>
    </location>
</feature>
<evidence type="ECO:0000256" key="5">
    <source>
        <dbReference type="ARBA" id="ARBA00022989"/>
    </source>
</evidence>
<dbReference type="OrthoDB" id="3173654at2"/>
<gene>
    <name evidence="10" type="ORF">FEF26_01010</name>
</gene>
<dbReference type="SUPFAM" id="SSF161098">
    <property type="entry name" value="MetI-like"/>
    <property type="match status" value="1"/>
</dbReference>
<evidence type="ECO:0000313" key="10">
    <source>
        <dbReference type="EMBL" id="TLQ01051.1"/>
    </source>
</evidence>
<evidence type="ECO:0000256" key="7">
    <source>
        <dbReference type="RuleBase" id="RU363032"/>
    </source>
</evidence>
<dbReference type="EMBL" id="VAVZ01000002">
    <property type="protein sequence ID" value="TLQ01051.1"/>
    <property type="molecule type" value="Genomic_DNA"/>
</dbReference>
<feature type="domain" description="ABC transmembrane type-1" evidence="9">
    <location>
        <begin position="102"/>
        <end position="286"/>
    </location>
</feature>
<name>A0A5R9BM79_9MICC</name>
<evidence type="ECO:0000256" key="4">
    <source>
        <dbReference type="ARBA" id="ARBA00022692"/>
    </source>
</evidence>
<dbReference type="PANTHER" id="PTHR30151:SF25">
    <property type="entry name" value="TAURINE TRANSPORT SYSTEM PERMEASE PROTEIN TAUC"/>
    <property type="match status" value="1"/>
</dbReference>
<dbReference type="GO" id="GO:0055085">
    <property type="term" value="P:transmembrane transport"/>
    <property type="evidence" value="ECO:0007669"/>
    <property type="project" value="InterPro"/>
</dbReference>
<keyword evidence="6 7" id="KW-0472">Membrane</keyword>
<dbReference type="PROSITE" id="PS50928">
    <property type="entry name" value="ABC_TM1"/>
    <property type="match status" value="1"/>
</dbReference>
<dbReference type="RefSeq" id="WP_138251676.1">
    <property type="nucleotide sequence ID" value="NZ_VAVZ01000002.1"/>
</dbReference>
<dbReference type="PANTHER" id="PTHR30151">
    <property type="entry name" value="ALKANE SULFONATE ABC TRANSPORTER-RELATED, MEMBRANE SUBUNIT"/>
    <property type="match status" value="1"/>
</dbReference>
<reference evidence="10 11" key="1">
    <citation type="submission" date="2019-05" db="EMBL/GenBank/DDBJ databases">
        <title>Nesterenkonia sp. GY074 isolated from the Southern Atlantic Ocean.</title>
        <authorList>
            <person name="Zhang G."/>
        </authorList>
    </citation>
    <scope>NUCLEOTIDE SEQUENCE [LARGE SCALE GENOMIC DNA]</scope>
    <source>
        <strain evidence="10 11">GY074</strain>
    </source>
</reference>
<dbReference type="Pfam" id="PF00528">
    <property type="entry name" value="BPD_transp_1"/>
    <property type="match status" value="1"/>
</dbReference>
<keyword evidence="5 7" id="KW-1133">Transmembrane helix</keyword>
<comment type="subcellular location">
    <subcellularLocation>
        <location evidence="1 7">Cell membrane</location>
        <topology evidence="1 7">Multi-pass membrane protein</topology>
    </subcellularLocation>
</comment>
<evidence type="ECO:0000256" key="3">
    <source>
        <dbReference type="ARBA" id="ARBA00022475"/>
    </source>
</evidence>
<evidence type="ECO:0000259" key="9">
    <source>
        <dbReference type="PROSITE" id="PS50928"/>
    </source>
</evidence>